<keyword evidence="5 11" id="KW-0808">Transferase</keyword>
<dbReference type="NCBIfam" id="TIGR00589">
    <property type="entry name" value="ogt"/>
    <property type="match status" value="1"/>
</dbReference>
<gene>
    <name evidence="11" type="ORF">D9V28_13665</name>
</gene>
<keyword evidence="6" id="KW-0227">DNA damage</keyword>
<dbReference type="PROSITE" id="PS00374">
    <property type="entry name" value="MGMT"/>
    <property type="match status" value="1"/>
</dbReference>
<dbReference type="InterPro" id="IPR008332">
    <property type="entry name" value="MethylG_MeTrfase_N"/>
</dbReference>
<accession>A0A3L7ITN9</accession>
<dbReference type="GO" id="GO:0032259">
    <property type="term" value="P:methylation"/>
    <property type="evidence" value="ECO:0007669"/>
    <property type="project" value="UniProtKB-KW"/>
</dbReference>
<evidence type="ECO:0000259" key="9">
    <source>
        <dbReference type="Pfam" id="PF01035"/>
    </source>
</evidence>
<dbReference type="EMBL" id="RCWJ01000004">
    <property type="protein sequence ID" value="RLQ81565.1"/>
    <property type="molecule type" value="Genomic_DNA"/>
</dbReference>
<evidence type="ECO:0000313" key="12">
    <source>
        <dbReference type="Proteomes" id="UP000282460"/>
    </source>
</evidence>
<evidence type="ECO:0000256" key="1">
    <source>
        <dbReference type="ARBA" id="ARBA00001286"/>
    </source>
</evidence>
<dbReference type="AlphaFoldDB" id="A0A3L7ITN9"/>
<evidence type="ECO:0000256" key="6">
    <source>
        <dbReference type="ARBA" id="ARBA00022763"/>
    </source>
</evidence>
<evidence type="ECO:0000256" key="7">
    <source>
        <dbReference type="ARBA" id="ARBA00023204"/>
    </source>
</evidence>
<dbReference type="Gene3D" id="3.30.160.70">
    <property type="entry name" value="Methylated DNA-protein cysteine methyltransferase domain"/>
    <property type="match status" value="1"/>
</dbReference>
<dbReference type="InterPro" id="IPR001497">
    <property type="entry name" value="MethylDNA_cys_MeTrfase_AS"/>
</dbReference>
<name>A0A3L7ITN9_9MICO</name>
<keyword evidence="12" id="KW-1185">Reference proteome</keyword>
<dbReference type="InterPro" id="IPR014048">
    <property type="entry name" value="MethylDNA_cys_MeTrfase_DNA-bd"/>
</dbReference>
<keyword evidence="4 11" id="KW-0489">Methyltransferase</keyword>
<feature type="domain" description="Methylguanine DNA methyltransferase ribonuclease-like" evidence="10">
    <location>
        <begin position="25"/>
        <end position="88"/>
    </location>
</feature>
<comment type="catalytic activity">
    <reaction evidence="8">
        <text>a 6-O-methyl-2'-deoxyguanosine in DNA + L-cysteinyl-[protein] = S-methyl-L-cysteinyl-[protein] + a 2'-deoxyguanosine in DNA</text>
        <dbReference type="Rhea" id="RHEA:24000"/>
        <dbReference type="Rhea" id="RHEA-COMP:10131"/>
        <dbReference type="Rhea" id="RHEA-COMP:10132"/>
        <dbReference type="Rhea" id="RHEA-COMP:11367"/>
        <dbReference type="Rhea" id="RHEA-COMP:11368"/>
        <dbReference type="ChEBI" id="CHEBI:29950"/>
        <dbReference type="ChEBI" id="CHEBI:82612"/>
        <dbReference type="ChEBI" id="CHEBI:85445"/>
        <dbReference type="ChEBI" id="CHEBI:85448"/>
        <dbReference type="EC" id="2.1.1.63"/>
    </reaction>
</comment>
<dbReference type="InterPro" id="IPR036388">
    <property type="entry name" value="WH-like_DNA-bd_sf"/>
</dbReference>
<dbReference type="GO" id="GO:0006281">
    <property type="term" value="P:DNA repair"/>
    <property type="evidence" value="ECO:0007669"/>
    <property type="project" value="UniProtKB-KW"/>
</dbReference>
<dbReference type="PANTHER" id="PTHR10815">
    <property type="entry name" value="METHYLATED-DNA--PROTEIN-CYSTEINE METHYLTRANSFERASE"/>
    <property type="match status" value="1"/>
</dbReference>
<evidence type="ECO:0000313" key="11">
    <source>
        <dbReference type="EMBL" id="RLQ81565.1"/>
    </source>
</evidence>
<comment type="similarity">
    <text evidence="2">Belongs to the MGMT family.</text>
</comment>
<comment type="caution">
    <text evidence="11">The sequence shown here is derived from an EMBL/GenBank/DDBJ whole genome shotgun (WGS) entry which is preliminary data.</text>
</comment>
<reference evidence="11 12" key="1">
    <citation type="submission" date="2018-10" db="EMBL/GenBank/DDBJ databases">
        <authorList>
            <person name="Li J."/>
        </authorList>
    </citation>
    <scope>NUCLEOTIDE SEQUENCE [LARGE SCALE GENOMIC DNA]</scope>
    <source>
        <strain evidence="11 12">ZD1-4</strain>
    </source>
</reference>
<keyword evidence="7" id="KW-0234">DNA repair</keyword>
<evidence type="ECO:0000256" key="8">
    <source>
        <dbReference type="ARBA" id="ARBA00049348"/>
    </source>
</evidence>
<dbReference type="InterPro" id="IPR036217">
    <property type="entry name" value="MethylDNA_cys_MeTrfase_DNAb"/>
</dbReference>
<evidence type="ECO:0000256" key="2">
    <source>
        <dbReference type="ARBA" id="ARBA00008711"/>
    </source>
</evidence>
<dbReference type="EC" id="2.1.1.63" evidence="3"/>
<dbReference type="SUPFAM" id="SSF46767">
    <property type="entry name" value="Methylated DNA-protein cysteine methyltransferase, C-terminal domain"/>
    <property type="match status" value="1"/>
</dbReference>
<evidence type="ECO:0000256" key="3">
    <source>
        <dbReference type="ARBA" id="ARBA00011918"/>
    </source>
</evidence>
<dbReference type="Pfam" id="PF01035">
    <property type="entry name" value="DNA_binding_1"/>
    <property type="match status" value="1"/>
</dbReference>
<dbReference type="SUPFAM" id="SSF53155">
    <property type="entry name" value="Methylated DNA-protein cysteine methyltransferase domain"/>
    <property type="match status" value="1"/>
</dbReference>
<feature type="domain" description="Methylated-DNA-[protein]-cysteine S-methyltransferase DNA binding" evidence="9">
    <location>
        <begin position="92"/>
        <end position="174"/>
    </location>
</feature>
<dbReference type="Proteomes" id="UP000282460">
    <property type="component" value="Unassembled WGS sequence"/>
</dbReference>
<dbReference type="Gene3D" id="1.10.10.10">
    <property type="entry name" value="Winged helix-like DNA-binding domain superfamily/Winged helix DNA-binding domain"/>
    <property type="match status" value="1"/>
</dbReference>
<dbReference type="Pfam" id="PF02870">
    <property type="entry name" value="Methyltransf_1N"/>
    <property type="match status" value="1"/>
</dbReference>
<evidence type="ECO:0000256" key="4">
    <source>
        <dbReference type="ARBA" id="ARBA00022603"/>
    </source>
</evidence>
<protein>
    <recommendedName>
        <fullName evidence="3">methylated-DNA--[protein]-cysteine S-methyltransferase</fullName>
        <ecNumber evidence="3">2.1.1.63</ecNumber>
    </recommendedName>
</protein>
<evidence type="ECO:0000259" key="10">
    <source>
        <dbReference type="Pfam" id="PF02870"/>
    </source>
</evidence>
<dbReference type="FunFam" id="1.10.10.10:FF:000214">
    <property type="entry name" value="Methylated-DNA--protein-cysteine methyltransferase"/>
    <property type="match status" value="1"/>
</dbReference>
<dbReference type="CDD" id="cd06445">
    <property type="entry name" value="ATase"/>
    <property type="match status" value="1"/>
</dbReference>
<comment type="catalytic activity">
    <reaction evidence="1">
        <text>a 4-O-methyl-thymidine in DNA + L-cysteinyl-[protein] = a thymidine in DNA + S-methyl-L-cysteinyl-[protein]</text>
        <dbReference type="Rhea" id="RHEA:53428"/>
        <dbReference type="Rhea" id="RHEA-COMP:10131"/>
        <dbReference type="Rhea" id="RHEA-COMP:10132"/>
        <dbReference type="Rhea" id="RHEA-COMP:13555"/>
        <dbReference type="Rhea" id="RHEA-COMP:13556"/>
        <dbReference type="ChEBI" id="CHEBI:29950"/>
        <dbReference type="ChEBI" id="CHEBI:82612"/>
        <dbReference type="ChEBI" id="CHEBI:137386"/>
        <dbReference type="ChEBI" id="CHEBI:137387"/>
        <dbReference type="EC" id="2.1.1.63"/>
    </reaction>
</comment>
<dbReference type="InterPro" id="IPR036631">
    <property type="entry name" value="MGMT_N_sf"/>
</dbReference>
<evidence type="ECO:0000256" key="5">
    <source>
        <dbReference type="ARBA" id="ARBA00022679"/>
    </source>
</evidence>
<dbReference type="GO" id="GO:0003908">
    <property type="term" value="F:methylated-DNA-[protein]-cysteine S-methyltransferase activity"/>
    <property type="evidence" value="ECO:0007669"/>
    <property type="project" value="UniProtKB-EC"/>
</dbReference>
<dbReference type="OrthoDB" id="9802228at2"/>
<dbReference type="PANTHER" id="PTHR10815:SF5">
    <property type="entry name" value="METHYLATED-DNA--PROTEIN-CYSTEINE METHYLTRANSFERASE"/>
    <property type="match status" value="1"/>
</dbReference>
<dbReference type="RefSeq" id="WP_121660427.1">
    <property type="nucleotide sequence ID" value="NZ_BMEK01000003.1"/>
</dbReference>
<organism evidence="11 12">
    <name type="scientific">Mycetocola zhadangensis</name>
    <dbReference type="NCBI Taxonomy" id="1164595"/>
    <lineage>
        <taxon>Bacteria</taxon>
        <taxon>Bacillati</taxon>
        <taxon>Actinomycetota</taxon>
        <taxon>Actinomycetes</taxon>
        <taxon>Micrococcales</taxon>
        <taxon>Microbacteriaceae</taxon>
        <taxon>Mycetocola</taxon>
    </lineage>
</organism>
<proteinExistence type="inferred from homology"/>
<sequence>MTPRRQAVDPLPSLFDRPVGLIRSSCPLGRIELTSDGTSVTTLALERRAELPHDGFRESSLDVLVTALEQIAEYFDGTRRSFDVPLSPVGTPFQLAVWTGLAGIGFGEAKTYGQLGHEIGAGPAGRAIGSAVRANKLPLLVPCHRVLAAGGRITGYTQGSGVPTKQWLLEHEGIDYRAPARPSTLQIA</sequence>